<evidence type="ECO:0000313" key="2">
    <source>
        <dbReference type="Proteomes" id="UP001597297"/>
    </source>
</evidence>
<comment type="caution">
    <text evidence="1">The sequence shown here is derived from an EMBL/GenBank/DDBJ whole genome shotgun (WGS) entry which is preliminary data.</text>
</comment>
<organism evidence="1 2">
    <name type="scientific">Rubritalea spongiae</name>
    <dbReference type="NCBI Taxonomy" id="430797"/>
    <lineage>
        <taxon>Bacteria</taxon>
        <taxon>Pseudomonadati</taxon>
        <taxon>Verrucomicrobiota</taxon>
        <taxon>Verrucomicrobiia</taxon>
        <taxon>Verrucomicrobiales</taxon>
        <taxon>Rubritaleaceae</taxon>
        <taxon>Rubritalea</taxon>
    </lineage>
</organism>
<protein>
    <recommendedName>
        <fullName evidence="3">AsmA family protein</fullName>
    </recommendedName>
</protein>
<gene>
    <name evidence="1" type="ORF">ACFSQZ_11505</name>
</gene>
<dbReference type="PANTHER" id="PTHR30441:SF8">
    <property type="entry name" value="DUF748 DOMAIN-CONTAINING PROTEIN"/>
    <property type="match status" value="1"/>
</dbReference>
<keyword evidence="2" id="KW-1185">Reference proteome</keyword>
<dbReference type="Proteomes" id="UP001597297">
    <property type="component" value="Unassembled WGS sequence"/>
</dbReference>
<dbReference type="RefSeq" id="WP_377094828.1">
    <property type="nucleotide sequence ID" value="NZ_JBHSJM010000001.1"/>
</dbReference>
<dbReference type="EMBL" id="JBHUJC010000038">
    <property type="protein sequence ID" value="MFD2277099.1"/>
    <property type="molecule type" value="Genomic_DNA"/>
</dbReference>
<dbReference type="InterPro" id="IPR052894">
    <property type="entry name" value="AsmA-related"/>
</dbReference>
<evidence type="ECO:0008006" key="3">
    <source>
        <dbReference type="Google" id="ProtNLM"/>
    </source>
</evidence>
<name>A0ABW5E4Q3_9BACT</name>
<dbReference type="PANTHER" id="PTHR30441">
    <property type="entry name" value="DUF748 DOMAIN-CONTAINING PROTEIN"/>
    <property type="match status" value="1"/>
</dbReference>
<sequence length="443" mass="49624">MKKWMIGIALAIIVLLIAVTMLAKFLLTKDFLVKEIESSINSRVQIGSVDVALFSFPTKVSLNDVILVPRDEIVAIGTPYGDRLELLEGDVELKSLSFKLSLWELLSRKIHVEHFDLDGLHVRASLFEDGTNSLDPLFASPEAEAEKQVEKAEGFNAKEQKQFVTYLDSVDIRNVSFDLEIEKTGLFIHGSECGVSLENIRVDPQALEKVNEASIQFTSKVEVFDSPSKKLKYGELGLAGPAIARLFDPVTGDIDPIVSLDFSISENSHINTQVPYLQKIWKYSEKLSKFGVSIGTLPDRATFGRNRKLKGSYQRGRVDISEDVSILLHDWEVALNQPSWLESGDDTHEFFVDFSASKKASDSMVRHIDQLVGKVPKEIRGNLAEEIHSDWIKNGKLTVSLHTSGVLSSPKIEMRTKVPDIDTLIKEYAKKSALDYLFKKLKK</sequence>
<proteinExistence type="predicted"/>
<accession>A0ABW5E4Q3</accession>
<evidence type="ECO:0000313" key="1">
    <source>
        <dbReference type="EMBL" id="MFD2277099.1"/>
    </source>
</evidence>
<reference evidence="2" key="1">
    <citation type="journal article" date="2019" name="Int. J. Syst. Evol. Microbiol.">
        <title>The Global Catalogue of Microorganisms (GCM) 10K type strain sequencing project: providing services to taxonomists for standard genome sequencing and annotation.</title>
        <authorList>
            <consortium name="The Broad Institute Genomics Platform"/>
            <consortium name="The Broad Institute Genome Sequencing Center for Infectious Disease"/>
            <person name="Wu L."/>
            <person name="Ma J."/>
        </authorList>
    </citation>
    <scope>NUCLEOTIDE SEQUENCE [LARGE SCALE GENOMIC DNA]</scope>
    <source>
        <strain evidence="2">JCM 16545</strain>
    </source>
</reference>